<evidence type="ECO:0000256" key="1">
    <source>
        <dbReference type="ARBA" id="ARBA00004377"/>
    </source>
</evidence>
<dbReference type="GO" id="GO:0005886">
    <property type="term" value="C:plasma membrane"/>
    <property type="evidence" value="ECO:0007669"/>
    <property type="project" value="UniProtKB-SubCell"/>
</dbReference>
<dbReference type="RefSeq" id="WP_150779896.1">
    <property type="nucleotide sequence ID" value="NZ_CABVIH010000010.1"/>
</dbReference>
<evidence type="ECO:0000256" key="4">
    <source>
        <dbReference type="ARBA" id="ARBA00022475"/>
    </source>
</evidence>
<feature type="transmembrane region" description="Helical" evidence="9">
    <location>
        <begin position="40"/>
        <end position="57"/>
    </location>
</feature>
<evidence type="ECO:0000256" key="9">
    <source>
        <dbReference type="RuleBase" id="RU365093"/>
    </source>
</evidence>
<dbReference type="GO" id="GO:0015031">
    <property type="term" value="P:protein transport"/>
    <property type="evidence" value="ECO:0007669"/>
    <property type="project" value="InterPro"/>
</dbReference>
<organism evidence="12 13">
    <name type="scientific">Pseudomonas fluorescens</name>
    <dbReference type="NCBI Taxonomy" id="294"/>
    <lineage>
        <taxon>Bacteria</taxon>
        <taxon>Pseudomonadati</taxon>
        <taxon>Pseudomonadota</taxon>
        <taxon>Gammaproteobacteria</taxon>
        <taxon>Pseudomonadales</taxon>
        <taxon>Pseudomonadaceae</taxon>
        <taxon>Pseudomonas</taxon>
    </lineage>
</organism>
<dbReference type="InterPro" id="IPR058982">
    <property type="entry name" value="Beta-barrel_AprE"/>
</dbReference>
<keyword evidence="4 9" id="KW-1003">Cell membrane</keyword>
<dbReference type="PANTHER" id="PTHR30386">
    <property type="entry name" value="MEMBRANE FUSION SUBUNIT OF EMRAB-TOLC MULTIDRUG EFFLUX PUMP"/>
    <property type="match status" value="1"/>
</dbReference>
<evidence type="ECO:0000256" key="10">
    <source>
        <dbReference type="SAM" id="Coils"/>
    </source>
</evidence>
<dbReference type="EMBL" id="CABVIH010000010">
    <property type="protein sequence ID" value="VVO92821.1"/>
    <property type="molecule type" value="Genomic_DNA"/>
</dbReference>
<dbReference type="PANTHER" id="PTHR30386:SF26">
    <property type="entry name" value="TRANSPORT PROTEIN COMB"/>
    <property type="match status" value="1"/>
</dbReference>
<keyword evidence="7 9" id="KW-1133">Transmembrane helix</keyword>
<dbReference type="Gene3D" id="2.40.30.170">
    <property type="match status" value="1"/>
</dbReference>
<accession>A0A5E7JTJ3</accession>
<dbReference type="InterPro" id="IPR010129">
    <property type="entry name" value="T1SS_HlyD"/>
</dbReference>
<evidence type="ECO:0000256" key="5">
    <source>
        <dbReference type="ARBA" id="ARBA00022519"/>
    </source>
</evidence>
<evidence type="ECO:0000259" key="11">
    <source>
        <dbReference type="Pfam" id="PF26002"/>
    </source>
</evidence>
<feature type="coiled-coil region" evidence="10">
    <location>
        <begin position="224"/>
        <end position="294"/>
    </location>
</feature>
<dbReference type="OrthoDB" id="9775513at2"/>
<keyword evidence="6 9" id="KW-0812">Transmembrane</keyword>
<reference evidence="12 13" key="1">
    <citation type="submission" date="2019-09" db="EMBL/GenBank/DDBJ databases">
        <authorList>
            <person name="Chandra G."/>
            <person name="Truman W A."/>
        </authorList>
    </citation>
    <scope>NUCLEOTIDE SEQUENCE [LARGE SCALE GENOMIC DNA]</scope>
    <source>
        <strain evidence="12">PS880</strain>
    </source>
</reference>
<proteinExistence type="inferred from homology"/>
<comment type="subcellular location">
    <subcellularLocation>
        <location evidence="1 9">Cell inner membrane</location>
        <topology evidence="1 9">Single-pass membrane protein</topology>
    </subcellularLocation>
</comment>
<dbReference type="Pfam" id="PF26002">
    <property type="entry name" value="Beta-barrel_AprE"/>
    <property type="match status" value="1"/>
</dbReference>
<dbReference type="InterPro" id="IPR050739">
    <property type="entry name" value="MFP"/>
</dbReference>
<dbReference type="Proteomes" id="UP000375525">
    <property type="component" value="Unassembled WGS sequence"/>
</dbReference>
<gene>
    <name evidence="12" type="primary">prsE_4</name>
    <name evidence="12" type="ORF">PS880_02398</name>
</gene>
<name>A0A5E7JTJ3_PSEFL</name>
<comment type="similarity">
    <text evidence="2 9">Belongs to the membrane fusion protein (MFP) (TC 8.A.1) family.</text>
</comment>
<evidence type="ECO:0000256" key="2">
    <source>
        <dbReference type="ARBA" id="ARBA00009477"/>
    </source>
</evidence>
<dbReference type="PRINTS" id="PR01490">
    <property type="entry name" value="RTXTOXIND"/>
</dbReference>
<protein>
    <recommendedName>
        <fullName evidence="9">Membrane fusion protein (MFP) family protein</fullName>
    </recommendedName>
</protein>
<evidence type="ECO:0000256" key="8">
    <source>
        <dbReference type="ARBA" id="ARBA00023136"/>
    </source>
</evidence>
<keyword evidence="10" id="KW-0175">Coiled coil</keyword>
<feature type="domain" description="AprE-like beta-barrel" evidence="11">
    <location>
        <begin position="337"/>
        <end position="425"/>
    </location>
</feature>
<evidence type="ECO:0000256" key="3">
    <source>
        <dbReference type="ARBA" id="ARBA00022448"/>
    </source>
</evidence>
<sequence length="448" mass="48845">MLKIDPLPKIITVTGADDRASANIANLLNDGRSSRQLRRLLMAIVALVVLFLLWTLFAQVDELAKARGEVQPVSRIQLVQSKEGGILTELLVEANEQVKAGQVIARFATTDVQKDLDQVGGRRSALQIDLELWGAVIEGRRPNFSSFADQPILVAEAIKRYLNELALNSSLADSKRTVLEQQRAALSGAQGELPAMRNQLNLTLGVQARYQDGFARGAISAVRMAEAQEHAAEVERNLAQLHSRITELQKSIAVAQAALQQVLDEIDQKAGAKRSELIEKIHELDAEMVALKDRHGRTDVVAPVAGFIKQLPDTRAGAVIAPGGTVAELVPSEGGVVMEVLVSPRDIGFVRIGQTTLIKVDAFDFSRFGSVSGKVKRISPSVFRQEQTGATFYKVDIQLDKAYVGNDVNRQLIPGMTGEADIVTGRKTVFQYLAKPVFLGADMAFHER</sequence>
<keyword evidence="5 9" id="KW-0997">Cell inner membrane</keyword>
<evidence type="ECO:0000256" key="6">
    <source>
        <dbReference type="ARBA" id="ARBA00022692"/>
    </source>
</evidence>
<keyword evidence="8 9" id="KW-0472">Membrane</keyword>
<evidence type="ECO:0000313" key="13">
    <source>
        <dbReference type="Proteomes" id="UP000375525"/>
    </source>
</evidence>
<dbReference type="NCBIfam" id="TIGR01843">
    <property type="entry name" value="type_I_hlyD"/>
    <property type="match status" value="1"/>
</dbReference>
<evidence type="ECO:0000313" key="12">
    <source>
        <dbReference type="EMBL" id="VVO92821.1"/>
    </source>
</evidence>
<evidence type="ECO:0000256" key="7">
    <source>
        <dbReference type="ARBA" id="ARBA00022989"/>
    </source>
</evidence>
<keyword evidence="3 9" id="KW-0813">Transport</keyword>
<dbReference type="AlphaFoldDB" id="A0A5E7JTJ3"/>